<gene>
    <name evidence="2" type="ORF">GGR38_000326</name>
</gene>
<feature type="domain" description="Histidine kinase" evidence="1">
    <location>
        <begin position="868"/>
        <end position="972"/>
    </location>
</feature>
<dbReference type="InterPro" id="IPR005467">
    <property type="entry name" value="His_kinase_dom"/>
</dbReference>
<evidence type="ECO:0000313" key="3">
    <source>
        <dbReference type="Proteomes" id="UP000548867"/>
    </source>
</evidence>
<comment type="caution">
    <text evidence="2">The sequence shown here is derived from an EMBL/GenBank/DDBJ whole genome shotgun (WGS) entry which is preliminary data.</text>
</comment>
<dbReference type="Gene3D" id="3.30.565.10">
    <property type="entry name" value="Histidine kinase-like ATPase, C-terminal domain"/>
    <property type="match status" value="2"/>
</dbReference>
<dbReference type="Proteomes" id="UP000548867">
    <property type="component" value="Unassembled WGS sequence"/>
</dbReference>
<organism evidence="2 3">
    <name type="scientific">Novosphingobium sediminicola</name>
    <dbReference type="NCBI Taxonomy" id="563162"/>
    <lineage>
        <taxon>Bacteria</taxon>
        <taxon>Pseudomonadati</taxon>
        <taxon>Pseudomonadota</taxon>
        <taxon>Alphaproteobacteria</taxon>
        <taxon>Sphingomonadales</taxon>
        <taxon>Sphingomonadaceae</taxon>
        <taxon>Novosphingobium</taxon>
    </lineage>
</organism>
<dbReference type="AlphaFoldDB" id="A0A7W6CBB5"/>
<dbReference type="EMBL" id="JACIDX010000001">
    <property type="protein sequence ID" value="MBB3953414.1"/>
    <property type="molecule type" value="Genomic_DNA"/>
</dbReference>
<dbReference type="InterPro" id="IPR003594">
    <property type="entry name" value="HATPase_dom"/>
</dbReference>
<dbReference type="SMART" id="SM00387">
    <property type="entry name" value="HATPase_c"/>
    <property type="match status" value="1"/>
</dbReference>
<dbReference type="InterPro" id="IPR036890">
    <property type="entry name" value="HATPase_C_sf"/>
</dbReference>
<name>A0A7W6CBB5_9SPHN</name>
<sequence length="974" mass="110540">MTPSRITFQTRARTIDHLGRGQIADCPTAVSELWKNAYDAYADAVSLHIYDGATPIAAIFDDGIGMSREDFLERWLVVGTDSKIRNDSDRTDIPPGHLPRPRQGEKGIGRLSAAFLAPVTLILSKRREHDFAAVMVDWRLFENPFLALEDIAVAVESFKSLDELTPLLTSMRSTLAANVAPSNDDPRCDRLVDAWTRFDDYERSIGLVETTSDRILSFQDVVISDRHLLDWPAYGGAKETGTAILLLGVHRELSVQVSTSASDDDAEIQTVRLDLIRTLTGFTDPFQERREAFDYEVVIHQGGFRRSLVSANDVFGLDEFRSLEHSIEGDFDEAGVFRGKLRVFGKDRGEIVHVPRRPPPRAARERLGPFSFCIGTFEVMADSSTHSDEIHAAMYAKAEKYGGVYVYRDNLRIMPYGNPEADLYQIEERRSRHAGRNFWSHRRSFGRTAFNRENNPNLRDKAGREGLVDNRAFRELQILVTDLLSTVGKRYFGTDSDIRNDELPEIQKRNKLAKEAANKSTRARSSTFRRFLKENADATRHAVAHSVALRQRLAVAIEVQDAGEVAIIADEVEKLQQDRDRLRLPPLPARLGDQEVAYRRYRDDYRALSATSESLGSELSAALESLRVEDPEDVATRRLHSNQSRLSAKIDRYRRTIDGQMVELRGKWHSQAESDFKQYYLRASPLLGDLGNGLRLSTVLNGLDAIAAELDEDFAARYEPFLRALEQLRNDIDLDGALTVTENERVQLDRRVNEFNVLAQMGIAIEIIGHELDTMDAEVRRNLHRLPQEIKKSDAFRLAFEAHTAITERLRFLAPLRLAGYRSRETITGEFVANFVENFFQRRFKDDRIIFEATKSFRSIRVTDLRSRLLPVFINLVNNALYWVRFVDNRKITLDCVNDLVVLADSGLGVDPDDVANLFDLFFTRRTNGRGVGLHLCKLNLAVSHHDIRYAGQDDPKILPGANFIIEFRGMTHG</sequence>
<dbReference type="GO" id="GO:0016301">
    <property type="term" value="F:kinase activity"/>
    <property type="evidence" value="ECO:0007669"/>
    <property type="project" value="UniProtKB-KW"/>
</dbReference>
<proteinExistence type="predicted"/>
<dbReference type="RefSeq" id="WP_183622014.1">
    <property type="nucleotide sequence ID" value="NZ_JACIDX010000001.1"/>
</dbReference>
<keyword evidence="2" id="KW-0808">Transferase</keyword>
<reference evidence="2 3" key="1">
    <citation type="submission" date="2020-08" db="EMBL/GenBank/DDBJ databases">
        <title>Genomic Encyclopedia of Type Strains, Phase IV (KMG-IV): sequencing the most valuable type-strain genomes for metagenomic binning, comparative biology and taxonomic classification.</title>
        <authorList>
            <person name="Goeker M."/>
        </authorList>
    </citation>
    <scope>NUCLEOTIDE SEQUENCE [LARGE SCALE GENOMIC DNA]</scope>
    <source>
        <strain evidence="2 3">DSM 27057</strain>
    </source>
</reference>
<dbReference type="Pfam" id="PF19191">
    <property type="entry name" value="HEF_HK"/>
    <property type="match status" value="1"/>
</dbReference>
<protein>
    <submittedName>
        <fullName evidence="2">Signal transduction histidine kinase</fullName>
    </submittedName>
</protein>
<dbReference type="Pfam" id="PF13589">
    <property type="entry name" value="HATPase_c_3"/>
    <property type="match status" value="1"/>
</dbReference>
<keyword evidence="3" id="KW-1185">Reference proteome</keyword>
<evidence type="ECO:0000259" key="1">
    <source>
        <dbReference type="PROSITE" id="PS50109"/>
    </source>
</evidence>
<accession>A0A7W6CBB5</accession>
<dbReference type="SUPFAM" id="SSF55874">
    <property type="entry name" value="ATPase domain of HSP90 chaperone/DNA topoisomerase II/histidine kinase"/>
    <property type="match status" value="2"/>
</dbReference>
<keyword evidence="2" id="KW-0418">Kinase</keyword>
<dbReference type="InterPro" id="IPR043836">
    <property type="entry name" value="DHp"/>
</dbReference>
<dbReference type="Pfam" id="PF02518">
    <property type="entry name" value="HATPase_c"/>
    <property type="match status" value="1"/>
</dbReference>
<dbReference type="PROSITE" id="PS50109">
    <property type="entry name" value="HIS_KIN"/>
    <property type="match status" value="1"/>
</dbReference>
<evidence type="ECO:0000313" key="2">
    <source>
        <dbReference type="EMBL" id="MBB3953414.1"/>
    </source>
</evidence>